<sequence length="192" mass="20371">MGAVGVRNRPLGHAVGLLLLLTAGVGCTAPEPAAAPRTVPAPSATATPAVVDTPPLCGAPAPAEVDEFRFNRDAARRDQLVGVDPTTYLGGIASFDELDAGGLAQLLESRFVDPYDRQNAAPPVWQIFRFLCAHPEVRAAGYVVSTDREDYRTSIESIYAQRVDAGLSTDATAFCTEADAVVLDGHLECFWD</sequence>
<reference evidence="2 3" key="1">
    <citation type="submission" date="2018-03" db="EMBL/GenBank/DDBJ databases">
        <title>Defining the species Micromonospora saelicesensis and Micromonospora noduli under the framework of genomics.</title>
        <authorList>
            <person name="Riesco R."/>
            <person name="Trujillo M.E."/>
        </authorList>
    </citation>
    <scope>NUCLEOTIDE SEQUENCE [LARGE SCALE GENOMIC DNA]</scope>
    <source>
        <strain evidence="2 3">PSN13</strain>
    </source>
</reference>
<dbReference type="PROSITE" id="PS51257">
    <property type="entry name" value="PROKAR_LIPOPROTEIN"/>
    <property type="match status" value="1"/>
</dbReference>
<name>A0A328NJZ5_9ACTN</name>
<dbReference type="Proteomes" id="UP000249419">
    <property type="component" value="Unassembled WGS sequence"/>
</dbReference>
<feature type="chain" id="PRO_5038776477" evidence="1">
    <location>
        <begin position="29"/>
        <end position="192"/>
    </location>
</feature>
<organism evidence="2 3">
    <name type="scientific">Micromonospora saelicesensis</name>
    <dbReference type="NCBI Taxonomy" id="285676"/>
    <lineage>
        <taxon>Bacteria</taxon>
        <taxon>Bacillati</taxon>
        <taxon>Actinomycetota</taxon>
        <taxon>Actinomycetes</taxon>
        <taxon>Micromonosporales</taxon>
        <taxon>Micromonosporaceae</taxon>
        <taxon>Micromonospora</taxon>
    </lineage>
</organism>
<protein>
    <submittedName>
        <fullName evidence="2">Uncharacterized protein</fullName>
    </submittedName>
</protein>
<gene>
    <name evidence="2" type="ORF">PSN13_06864</name>
</gene>
<evidence type="ECO:0000256" key="1">
    <source>
        <dbReference type="SAM" id="SignalP"/>
    </source>
</evidence>
<accession>A0A328NJZ5</accession>
<evidence type="ECO:0000313" key="3">
    <source>
        <dbReference type="Proteomes" id="UP000249419"/>
    </source>
</evidence>
<evidence type="ECO:0000313" key="2">
    <source>
        <dbReference type="EMBL" id="RAO26834.1"/>
    </source>
</evidence>
<proteinExistence type="predicted"/>
<dbReference type="AlphaFoldDB" id="A0A328NJZ5"/>
<feature type="signal peptide" evidence="1">
    <location>
        <begin position="1"/>
        <end position="28"/>
    </location>
</feature>
<keyword evidence="1" id="KW-0732">Signal</keyword>
<dbReference type="EMBL" id="PYAG01000041">
    <property type="protein sequence ID" value="RAO26834.1"/>
    <property type="molecule type" value="Genomic_DNA"/>
</dbReference>
<comment type="caution">
    <text evidence="2">The sequence shown here is derived from an EMBL/GenBank/DDBJ whole genome shotgun (WGS) entry which is preliminary data.</text>
</comment>